<evidence type="ECO:0000259" key="2">
    <source>
        <dbReference type="Pfam" id="PF01425"/>
    </source>
</evidence>
<name>A0A9X3ZJY8_9HYPH</name>
<evidence type="ECO:0000313" key="3">
    <source>
        <dbReference type="EMBL" id="MDA5401393.1"/>
    </source>
</evidence>
<dbReference type="Pfam" id="PF01425">
    <property type="entry name" value="Amidase"/>
    <property type="match status" value="1"/>
</dbReference>
<accession>A0A9X3ZJY8</accession>
<dbReference type="NCBIfam" id="NF005688">
    <property type="entry name" value="PRK07488.1"/>
    <property type="match status" value="1"/>
</dbReference>
<evidence type="ECO:0000256" key="1">
    <source>
        <dbReference type="ARBA" id="ARBA00009199"/>
    </source>
</evidence>
<evidence type="ECO:0000313" key="4">
    <source>
        <dbReference type="Proteomes" id="UP001151234"/>
    </source>
</evidence>
<gene>
    <name evidence="3" type="primary">iaaH</name>
    <name evidence="3" type="ORF">OQ273_22660</name>
</gene>
<protein>
    <submittedName>
        <fullName evidence="3">Indoleacetamide hydrolase</fullName>
    </submittedName>
</protein>
<organism evidence="3 4">
    <name type="scientific">Hoeflea prorocentri</name>
    <dbReference type="NCBI Taxonomy" id="1922333"/>
    <lineage>
        <taxon>Bacteria</taxon>
        <taxon>Pseudomonadati</taxon>
        <taxon>Pseudomonadota</taxon>
        <taxon>Alphaproteobacteria</taxon>
        <taxon>Hyphomicrobiales</taxon>
        <taxon>Rhizobiaceae</taxon>
        <taxon>Hoeflea</taxon>
    </lineage>
</organism>
<sequence length="462" mass="48197">MARSSEIGAAELLRRLDAGQISAQEYAQEIVRSCRELAELNAVSFFDPDLLAEFARGADEKRSKGEGGRLCGLPLIVKDNINTTAYPTTGGTGALQNCTPETNAGVISRLLGEDAIIGAKSGMHELAFGITSNNAVTGAVRNPHDTSKIPGGSSGGTAAAVAAGMFPAGLGTDTGGSCRIPAALCGVVGFRPTHGRYAGDGIVPISHTRDTAGPLARCVEDISLLDGVLSGEEVKTAQVNPADMRLGVPAEVFFDNLEPEVEAGVQESLRALEKAGATLVDVSFADIWSHNEAFSFPVVFYEVMRDLPAYLQKHAPHVTLGSLVEQIGSPDVAGAIGSQLGEDAMPQEAYRAAMDVHRPAMRKIYEDVFRTSGLAAIVFPTTPLRARDIGLDETVELNGAQVPTFPTYIRNTDLGSNLGVPGISLPCRSVAGLPVGIEFDGMAGADAGLLSLARAAEAVLSQ</sequence>
<feature type="domain" description="Amidase" evidence="2">
    <location>
        <begin position="39"/>
        <end position="450"/>
    </location>
</feature>
<dbReference type="PANTHER" id="PTHR11895:SF151">
    <property type="entry name" value="GLUTAMYL-TRNA(GLN) AMIDOTRANSFERASE SUBUNIT A"/>
    <property type="match status" value="1"/>
</dbReference>
<reference evidence="3" key="1">
    <citation type="submission" date="2022-11" db="EMBL/GenBank/DDBJ databases">
        <title>Draft genome sequence of Hoeflea poritis E7-10 and Hoeflea prorocentri PM5-8, separated from scleractinian coral Porites lutea and marine dinoflagellate.</title>
        <authorList>
            <person name="Zhang G."/>
            <person name="Wei Q."/>
            <person name="Cai L."/>
        </authorList>
    </citation>
    <scope>NUCLEOTIDE SEQUENCE</scope>
    <source>
        <strain evidence="3">PM5-8</strain>
    </source>
</reference>
<dbReference type="InterPro" id="IPR036928">
    <property type="entry name" value="AS_sf"/>
</dbReference>
<keyword evidence="4" id="KW-1185">Reference proteome</keyword>
<dbReference type="PANTHER" id="PTHR11895">
    <property type="entry name" value="TRANSAMIDASE"/>
    <property type="match status" value="1"/>
</dbReference>
<dbReference type="SUPFAM" id="SSF75304">
    <property type="entry name" value="Amidase signature (AS) enzymes"/>
    <property type="match status" value="1"/>
</dbReference>
<dbReference type="Gene3D" id="3.90.1300.10">
    <property type="entry name" value="Amidase signature (AS) domain"/>
    <property type="match status" value="1"/>
</dbReference>
<dbReference type="Proteomes" id="UP001151234">
    <property type="component" value="Unassembled WGS sequence"/>
</dbReference>
<dbReference type="AlphaFoldDB" id="A0A9X3ZJY8"/>
<comment type="caution">
    <text evidence="3">The sequence shown here is derived from an EMBL/GenBank/DDBJ whole genome shotgun (WGS) entry which is preliminary data.</text>
</comment>
<proteinExistence type="inferred from homology"/>
<dbReference type="InterPro" id="IPR023631">
    <property type="entry name" value="Amidase_dom"/>
</dbReference>
<dbReference type="InterPro" id="IPR000120">
    <property type="entry name" value="Amidase"/>
</dbReference>
<comment type="similarity">
    <text evidence="1">Belongs to the amidase family.</text>
</comment>
<dbReference type="EMBL" id="JAPJZI010000002">
    <property type="protein sequence ID" value="MDA5401393.1"/>
    <property type="molecule type" value="Genomic_DNA"/>
</dbReference>
<keyword evidence="3" id="KW-0378">Hydrolase</keyword>
<dbReference type="GO" id="GO:0016787">
    <property type="term" value="F:hydrolase activity"/>
    <property type="evidence" value="ECO:0007669"/>
    <property type="project" value="UniProtKB-KW"/>
</dbReference>
<dbReference type="RefSeq" id="WP_267993382.1">
    <property type="nucleotide sequence ID" value="NZ_JAPJZI010000002.1"/>
</dbReference>